<keyword evidence="7" id="KW-0539">Nucleus</keyword>
<dbReference type="SUPFAM" id="SSF57667">
    <property type="entry name" value="beta-beta-alpha zinc fingers"/>
    <property type="match status" value="2"/>
</dbReference>
<evidence type="ECO:0000256" key="4">
    <source>
        <dbReference type="ARBA" id="ARBA00022833"/>
    </source>
</evidence>
<evidence type="ECO:0000256" key="1">
    <source>
        <dbReference type="ARBA" id="ARBA00004123"/>
    </source>
</evidence>
<dbReference type="Proteomes" id="UP000799428">
    <property type="component" value="Unassembled WGS sequence"/>
</dbReference>
<feature type="domain" description="C2H2-type" evidence="10">
    <location>
        <begin position="285"/>
        <end position="315"/>
    </location>
</feature>
<organism evidence="11 12">
    <name type="scientific">Pleomassaria siparia CBS 279.74</name>
    <dbReference type="NCBI Taxonomy" id="1314801"/>
    <lineage>
        <taxon>Eukaryota</taxon>
        <taxon>Fungi</taxon>
        <taxon>Dikarya</taxon>
        <taxon>Ascomycota</taxon>
        <taxon>Pezizomycotina</taxon>
        <taxon>Dothideomycetes</taxon>
        <taxon>Pleosporomycetidae</taxon>
        <taxon>Pleosporales</taxon>
        <taxon>Pleomassariaceae</taxon>
        <taxon>Pleomassaria</taxon>
    </lineage>
</organism>
<keyword evidence="5" id="KW-0805">Transcription regulation</keyword>
<keyword evidence="3 8" id="KW-0863">Zinc-finger</keyword>
<evidence type="ECO:0000313" key="11">
    <source>
        <dbReference type="EMBL" id="KAF2709472.1"/>
    </source>
</evidence>
<evidence type="ECO:0000256" key="3">
    <source>
        <dbReference type="ARBA" id="ARBA00022771"/>
    </source>
</evidence>
<protein>
    <recommendedName>
        <fullName evidence="10">C2H2-type domain-containing protein</fullName>
    </recommendedName>
</protein>
<proteinExistence type="predicted"/>
<dbReference type="PANTHER" id="PTHR46179:SF13">
    <property type="entry name" value="C2H2-TYPE DOMAIN-CONTAINING PROTEIN"/>
    <property type="match status" value="1"/>
</dbReference>
<dbReference type="OrthoDB" id="4748970at2759"/>
<feature type="domain" description="C2H2-type" evidence="10">
    <location>
        <begin position="164"/>
        <end position="195"/>
    </location>
</feature>
<keyword evidence="4" id="KW-0862">Zinc</keyword>
<feature type="domain" description="C2H2-type" evidence="10">
    <location>
        <begin position="317"/>
        <end position="347"/>
    </location>
</feature>
<dbReference type="AlphaFoldDB" id="A0A6G1KAI1"/>
<dbReference type="EMBL" id="MU005770">
    <property type="protein sequence ID" value="KAF2709472.1"/>
    <property type="molecule type" value="Genomic_DNA"/>
</dbReference>
<name>A0A6G1KAI1_9PLEO</name>
<keyword evidence="6" id="KW-0804">Transcription</keyword>
<accession>A0A6G1KAI1</accession>
<dbReference type="InterPro" id="IPR013087">
    <property type="entry name" value="Znf_C2H2_type"/>
</dbReference>
<dbReference type="PANTHER" id="PTHR46179">
    <property type="entry name" value="ZINC FINGER PROTEIN"/>
    <property type="match status" value="1"/>
</dbReference>
<keyword evidence="2" id="KW-0479">Metal-binding</keyword>
<evidence type="ECO:0000259" key="10">
    <source>
        <dbReference type="PROSITE" id="PS50157"/>
    </source>
</evidence>
<feature type="domain" description="C2H2-type" evidence="10">
    <location>
        <begin position="366"/>
        <end position="394"/>
    </location>
</feature>
<feature type="domain" description="C2H2-type" evidence="10">
    <location>
        <begin position="136"/>
        <end position="165"/>
    </location>
</feature>
<evidence type="ECO:0000256" key="7">
    <source>
        <dbReference type="ARBA" id="ARBA00023242"/>
    </source>
</evidence>
<dbReference type="GO" id="GO:0005634">
    <property type="term" value="C:nucleus"/>
    <property type="evidence" value="ECO:0007669"/>
    <property type="project" value="UniProtKB-SubCell"/>
</dbReference>
<evidence type="ECO:0000256" key="2">
    <source>
        <dbReference type="ARBA" id="ARBA00022723"/>
    </source>
</evidence>
<evidence type="ECO:0000313" key="12">
    <source>
        <dbReference type="Proteomes" id="UP000799428"/>
    </source>
</evidence>
<dbReference type="GO" id="GO:0008270">
    <property type="term" value="F:zinc ion binding"/>
    <property type="evidence" value="ECO:0007669"/>
    <property type="project" value="UniProtKB-KW"/>
</dbReference>
<evidence type="ECO:0000256" key="8">
    <source>
        <dbReference type="PROSITE-ProRule" id="PRU00042"/>
    </source>
</evidence>
<evidence type="ECO:0000256" key="6">
    <source>
        <dbReference type="ARBA" id="ARBA00023163"/>
    </source>
</evidence>
<evidence type="ECO:0000256" key="5">
    <source>
        <dbReference type="ARBA" id="ARBA00023015"/>
    </source>
</evidence>
<dbReference type="InterPro" id="IPR051061">
    <property type="entry name" value="Zinc_finger_trans_reg"/>
</dbReference>
<dbReference type="PROSITE" id="PS00028">
    <property type="entry name" value="ZINC_FINGER_C2H2_1"/>
    <property type="match status" value="6"/>
</dbReference>
<dbReference type="Gene3D" id="3.30.160.60">
    <property type="entry name" value="Classic Zinc Finger"/>
    <property type="match status" value="6"/>
</dbReference>
<dbReference type="InterPro" id="IPR036236">
    <property type="entry name" value="Znf_C2H2_sf"/>
</dbReference>
<feature type="domain" description="C2H2-type" evidence="10">
    <location>
        <begin position="102"/>
        <end position="127"/>
    </location>
</feature>
<keyword evidence="12" id="KW-1185">Reference proteome</keyword>
<feature type="domain" description="C2H2-type" evidence="10">
    <location>
        <begin position="72"/>
        <end position="101"/>
    </location>
</feature>
<comment type="subcellular location">
    <subcellularLocation>
        <location evidence="1">Nucleus</location>
    </subcellularLocation>
</comment>
<dbReference type="GO" id="GO:0006357">
    <property type="term" value="P:regulation of transcription by RNA polymerase II"/>
    <property type="evidence" value="ECO:0007669"/>
    <property type="project" value="TreeGrafter"/>
</dbReference>
<dbReference type="Pfam" id="PF00096">
    <property type="entry name" value="zf-C2H2"/>
    <property type="match status" value="4"/>
</dbReference>
<dbReference type="SMART" id="SM00355">
    <property type="entry name" value="ZnF_C2H2"/>
    <property type="match status" value="9"/>
</dbReference>
<feature type="region of interest" description="Disordered" evidence="9">
    <location>
        <begin position="1"/>
        <end position="23"/>
    </location>
</feature>
<evidence type="ECO:0000256" key="9">
    <source>
        <dbReference type="SAM" id="MobiDB-lite"/>
    </source>
</evidence>
<gene>
    <name evidence="11" type="ORF">K504DRAFT_467436</name>
</gene>
<reference evidence="11" key="1">
    <citation type="journal article" date="2020" name="Stud. Mycol.">
        <title>101 Dothideomycetes genomes: a test case for predicting lifestyles and emergence of pathogens.</title>
        <authorList>
            <person name="Haridas S."/>
            <person name="Albert R."/>
            <person name="Binder M."/>
            <person name="Bloem J."/>
            <person name="Labutti K."/>
            <person name="Salamov A."/>
            <person name="Andreopoulos B."/>
            <person name="Baker S."/>
            <person name="Barry K."/>
            <person name="Bills G."/>
            <person name="Bluhm B."/>
            <person name="Cannon C."/>
            <person name="Castanera R."/>
            <person name="Culley D."/>
            <person name="Daum C."/>
            <person name="Ezra D."/>
            <person name="Gonzalez J."/>
            <person name="Henrissat B."/>
            <person name="Kuo A."/>
            <person name="Liang C."/>
            <person name="Lipzen A."/>
            <person name="Lutzoni F."/>
            <person name="Magnuson J."/>
            <person name="Mondo S."/>
            <person name="Nolan M."/>
            <person name="Ohm R."/>
            <person name="Pangilinan J."/>
            <person name="Park H.-J."/>
            <person name="Ramirez L."/>
            <person name="Alfaro M."/>
            <person name="Sun H."/>
            <person name="Tritt A."/>
            <person name="Yoshinaga Y."/>
            <person name="Zwiers L.-H."/>
            <person name="Turgeon B."/>
            <person name="Goodwin S."/>
            <person name="Spatafora J."/>
            <person name="Crous P."/>
            <person name="Grigoriev I."/>
        </authorList>
    </citation>
    <scope>NUCLEOTIDE SEQUENCE</scope>
    <source>
        <strain evidence="11">CBS 279.74</strain>
    </source>
</reference>
<dbReference type="PROSITE" id="PS50157">
    <property type="entry name" value="ZINC_FINGER_C2H2_2"/>
    <property type="match status" value="7"/>
</dbReference>
<sequence>MPAKRKAAEFGSSLPQKRSRRDVPEIAEAASNVLLDEGCVSDTSIYSEHEVTEFKADGAKRADSEARRQWNYICNFEGCGQRFNRPCRLETHMRTHTKERPFACNHNGCNKTFPRKDHLQRHLKTAHPDTVIEREFICDWDGCGKSFTSNGRLQRHKDVHESKFYCTGYPPCIERFRKEKTLEAHIKAHHLNVKPYSCNYVDEESGERCTKGYDTDSALRRHISSTHKKVQDDSDRHCCMICIPPGTDYEVIRAENGVMVSIPREPLSFATREELQTHSREHHPPTCSRCGVKFANGQNLKSHFESVHAHPEEQPRFPCPQPDCNKVFNRQHNLTVHIQCVHEQKARFFCTSDCLQDSKHPDLANWDGENACGAAFKAKSSLDQHIRTHHLELPNRKATRNKAKASKAAPKPSMLTLLTGIGYEKDRPVLCLVHDCEHRFFMDRDLRRHLRATHKWTDELIEEKILEREAIAGGQFWIGGFKDPVFDSVESSIPQTPVPYHVDGAMPMQQTWNGDVQKAIDPQLQTGAFSLDNFDWSMPMFGAVEADLDREMRLDGFANVDVHDDSMLEFLAPVEQYNG</sequence>